<dbReference type="PROSITE" id="PS50071">
    <property type="entry name" value="HOMEOBOX_2"/>
    <property type="match status" value="2"/>
</dbReference>
<evidence type="ECO:0000256" key="9">
    <source>
        <dbReference type="SAM" id="MobiDB-lite"/>
    </source>
</evidence>
<evidence type="ECO:0000256" key="8">
    <source>
        <dbReference type="RuleBase" id="RU000682"/>
    </source>
</evidence>
<proteinExistence type="predicted"/>
<dbReference type="InterPro" id="IPR032392">
    <property type="entry name" value="ULD"/>
</dbReference>
<evidence type="ECO:0000259" key="10">
    <source>
        <dbReference type="PROSITE" id="PS50071"/>
    </source>
</evidence>
<feature type="region of interest" description="Disordered" evidence="9">
    <location>
        <begin position="379"/>
        <end position="418"/>
    </location>
</feature>
<keyword evidence="4 7" id="KW-0238">DNA-binding</keyword>
<feature type="region of interest" description="Disordered" evidence="9">
    <location>
        <begin position="906"/>
        <end position="930"/>
    </location>
</feature>
<dbReference type="GO" id="GO:0005634">
    <property type="term" value="C:nucleus"/>
    <property type="evidence" value="ECO:0007669"/>
    <property type="project" value="UniProtKB-SubCell"/>
</dbReference>
<dbReference type="SMART" id="SM00389">
    <property type="entry name" value="HOX"/>
    <property type="match status" value="2"/>
</dbReference>
<dbReference type="Pfam" id="PF00046">
    <property type="entry name" value="Homeodomain"/>
    <property type="match status" value="2"/>
</dbReference>
<dbReference type="Gene3D" id="3.10.20.710">
    <property type="entry name" value="SATB, ubiquitin-like oligomerisation domain"/>
    <property type="match status" value="1"/>
</dbReference>
<dbReference type="FunFam" id="1.10.10.60:FF:000169">
    <property type="entry name" value="DNA-binding protein SATB1"/>
    <property type="match status" value="2"/>
</dbReference>
<organism evidence="12">
    <name type="scientific">Timema monikensis</name>
    <dbReference type="NCBI Taxonomy" id="170555"/>
    <lineage>
        <taxon>Eukaryota</taxon>
        <taxon>Metazoa</taxon>
        <taxon>Ecdysozoa</taxon>
        <taxon>Arthropoda</taxon>
        <taxon>Hexapoda</taxon>
        <taxon>Insecta</taxon>
        <taxon>Pterygota</taxon>
        <taxon>Neoptera</taxon>
        <taxon>Polyneoptera</taxon>
        <taxon>Phasmatodea</taxon>
        <taxon>Timematodea</taxon>
        <taxon>Timematoidea</taxon>
        <taxon>Timematidae</taxon>
        <taxon>Timema</taxon>
    </lineage>
</organism>
<dbReference type="PANTHER" id="PTHR15116">
    <property type="entry name" value="DNA-BINDING PROTEIN SATB FAMILY MEMBER"/>
    <property type="match status" value="1"/>
</dbReference>
<accession>A0A7R9EEX9</accession>
<name>A0A7R9EEX9_9NEOP</name>
<gene>
    <name evidence="12" type="ORF">TMSB3V08_LOCUS8617</name>
</gene>
<protein>
    <recommendedName>
        <fullName evidence="13">DNA-binding protein SATB2</fullName>
    </recommendedName>
</protein>
<evidence type="ECO:0000256" key="6">
    <source>
        <dbReference type="ARBA" id="ARBA00023242"/>
    </source>
</evidence>
<dbReference type="InterPro" id="IPR038224">
    <property type="entry name" value="SATB_ULD_sf"/>
</dbReference>
<sequence>MNVFIPGRWLRWALLDDSRQPICSETNTTKSLPVHCIVEAISSLNDTKLLWKKKPLIETDSYVIISSNTAFHDLVHVALQMLGYPRDVFSAAKGSILIKNWKPLSFESIADGPLVTVGDILGELTTVATLKIQLYRSRPNILSDIKEKLLRILLAQSHSLLESTGCPLDEVTLSQMCRGQSLSPPLAEPSEECRRKFEQWWSTQVNQHHQHSGAPHNRRPSPASRYSPHHRPSASPGKAPPPPPDTVHPALQTVQSQYPTQKTRMRTSFDPELELPKLQRWFAENQHPSRQQIQHYVKELNGLESRRGRKPLDVNNVVYWFKNARAAQKRAELRSIGPGMSCHLSLNGYSSNSHSPPNSGAGILIGQDSLMGESRLLQPTLKCSSPPTRSPTRGPLFLSDHHSDNSNDGGQMSDQDYEEDRLVDGRLEHRDFRDEIRVIRLFLLARKDTLVGCEAMPCLSPSCSPSHKIGFRLSLDRAKGLKAATTLLKVHLLSGVDPDHCHGGGGGVIIKHVAQGPPPVRGGSRSLSWGWGGAESLTVPPLLLSTHSLYSVFVDELLSGNEDGEGEDARENDGDEVSKKNTAREAKKEIGGADNRKDTNRKEERGDPLRNDEKKGMMSGRMEEVEALNITNRPLSLIMNDKDNTISTNQEDIHEIEGIKQEPPDDVASNLLTTNNNNLSNKQEAEDMSDIDEEDDDEDVEDIDERRKYNIETDEELGSIHSGRISDLSRPSDRLRAFRSPSPSDLIVSRGPPTGQPGLDRLTAAGFPLVPNSMFSHSIMYMSHYIPGLTHQHHGHHPSIGPSTAPSSSNAGLNLSALASSADERRKRNRTFIDPVTEVPRLEQWFSLNTHPSHNLILKYTEELNRMPYRQKFPRLEPKNVQFWFKNRRAKCKRLKMSLFETGPSGIQANLQPLPYHQQPPSEDSLRNRD</sequence>
<feature type="region of interest" description="Disordered" evidence="9">
    <location>
        <begin position="204"/>
        <end position="250"/>
    </location>
</feature>
<keyword evidence="3" id="KW-0832">Ubl conjugation</keyword>
<feature type="compositionally biased region" description="Basic and acidic residues" evidence="9">
    <location>
        <begin position="567"/>
        <end position="621"/>
    </location>
</feature>
<dbReference type="FunFam" id="3.10.20.710:FF:000002">
    <property type="entry name" value="Defective proventriculus, isoform A"/>
    <property type="match status" value="1"/>
</dbReference>
<feature type="compositionally biased region" description="Low complexity" evidence="9">
    <location>
        <begin position="669"/>
        <end position="681"/>
    </location>
</feature>
<feature type="domain" description="CMP" evidence="11">
    <location>
        <begin position="29"/>
        <end position="136"/>
    </location>
</feature>
<evidence type="ECO:0000256" key="4">
    <source>
        <dbReference type="ARBA" id="ARBA00023125"/>
    </source>
</evidence>
<dbReference type="GO" id="GO:0006338">
    <property type="term" value="P:chromatin remodeling"/>
    <property type="evidence" value="ECO:0007669"/>
    <property type="project" value="InterPro"/>
</dbReference>
<keyword evidence="6 7" id="KW-0539">Nucleus</keyword>
<feature type="domain" description="Homeobox" evidence="10">
    <location>
        <begin position="825"/>
        <end position="895"/>
    </location>
</feature>
<dbReference type="SUPFAM" id="SSF46689">
    <property type="entry name" value="Homeodomain-like"/>
    <property type="match status" value="2"/>
</dbReference>
<feature type="DNA-binding region" description="Homeobox" evidence="7">
    <location>
        <begin position="827"/>
        <end position="896"/>
    </location>
</feature>
<dbReference type="Pfam" id="PF16534">
    <property type="entry name" value="ULD"/>
    <property type="match status" value="1"/>
</dbReference>
<feature type="compositionally biased region" description="Acidic residues" evidence="9">
    <location>
        <begin position="686"/>
        <end position="703"/>
    </location>
</feature>
<feature type="region of interest" description="Disordered" evidence="9">
    <location>
        <begin position="659"/>
        <end position="704"/>
    </location>
</feature>
<reference evidence="12" key="1">
    <citation type="submission" date="2020-11" db="EMBL/GenBank/DDBJ databases">
        <authorList>
            <person name="Tran Van P."/>
        </authorList>
    </citation>
    <scope>NUCLEOTIDE SEQUENCE</scope>
</reference>
<dbReference type="GO" id="GO:0000978">
    <property type="term" value="F:RNA polymerase II cis-regulatory region sequence-specific DNA binding"/>
    <property type="evidence" value="ECO:0007669"/>
    <property type="project" value="TreeGrafter"/>
</dbReference>
<evidence type="ECO:0000256" key="3">
    <source>
        <dbReference type="ARBA" id="ARBA00022843"/>
    </source>
</evidence>
<dbReference type="PROSITE" id="PS51982">
    <property type="entry name" value="CMP"/>
    <property type="match status" value="1"/>
</dbReference>
<evidence type="ECO:0000256" key="2">
    <source>
        <dbReference type="ARBA" id="ARBA00022737"/>
    </source>
</evidence>
<evidence type="ECO:0000313" key="12">
    <source>
        <dbReference type="EMBL" id="CAD7431897.1"/>
    </source>
</evidence>
<dbReference type="InterPro" id="IPR039673">
    <property type="entry name" value="SATB1/SATB2"/>
</dbReference>
<feature type="compositionally biased region" description="Basic residues" evidence="9">
    <location>
        <begin position="208"/>
        <end position="219"/>
    </location>
</feature>
<dbReference type="CDD" id="cd00086">
    <property type="entry name" value="homeodomain"/>
    <property type="match status" value="2"/>
</dbReference>
<dbReference type="AlphaFoldDB" id="A0A7R9EEX9"/>
<evidence type="ECO:0000256" key="1">
    <source>
        <dbReference type="ARBA" id="ARBA00004123"/>
    </source>
</evidence>
<evidence type="ECO:0000259" key="11">
    <source>
        <dbReference type="PROSITE" id="PS51982"/>
    </source>
</evidence>
<feature type="region of interest" description="Disordered" evidence="9">
    <location>
        <begin position="792"/>
        <end position="812"/>
    </location>
</feature>
<keyword evidence="5 7" id="KW-0371">Homeobox</keyword>
<evidence type="ECO:0000256" key="7">
    <source>
        <dbReference type="PROSITE-ProRule" id="PRU00108"/>
    </source>
</evidence>
<evidence type="ECO:0000256" key="5">
    <source>
        <dbReference type="ARBA" id="ARBA00023155"/>
    </source>
</evidence>
<dbReference type="Gene3D" id="1.10.10.60">
    <property type="entry name" value="Homeodomain-like"/>
    <property type="match status" value="2"/>
</dbReference>
<feature type="compositionally biased region" description="Low complexity" evidence="9">
    <location>
        <begin position="384"/>
        <end position="393"/>
    </location>
</feature>
<dbReference type="GO" id="GO:0000981">
    <property type="term" value="F:DNA-binding transcription factor activity, RNA polymerase II-specific"/>
    <property type="evidence" value="ECO:0007669"/>
    <property type="project" value="TreeGrafter"/>
</dbReference>
<comment type="subcellular location">
    <subcellularLocation>
        <location evidence="1 7 8">Nucleus</location>
    </subcellularLocation>
</comment>
<evidence type="ECO:0008006" key="13">
    <source>
        <dbReference type="Google" id="ProtNLM"/>
    </source>
</evidence>
<dbReference type="PANTHER" id="PTHR15116:SF16">
    <property type="entry name" value="DEFECTIVE PROVENTRICULUS, ISOFORM A"/>
    <property type="match status" value="1"/>
</dbReference>
<dbReference type="EMBL" id="OB795235">
    <property type="protein sequence ID" value="CAD7431897.1"/>
    <property type="molecule type" value="Genomic_DNA"/>
</dbReference>
<dbReference type="InterPro" id="IPR001356">
    <property type="entry name" value="HD"/>
</dbReference>
<dbReference type="InterPro" id="IPR009057">
    <property type="entry name" value="Homeodomain-like_sf"/>
</dbReference>
<feature type="region of interest" description="Disordered" evidence="9">
    <location>
        <begin position="561"/>
        <end position="621"/>
    </location>
</feature>
<dbReference type="CDD" id="cd11585">
    <property type="entry name" value="SATB1_N"/>
    <property type="match status" value="1"/>
</dbReference>
<feature type="domain" description="Homeobox" evidence="10">
    <location>
        <begin position="261"/>
        <end position="331"/>
    </location>
</feature>
<feature type="DNA-binding region" description="Homeobox" evidence="7">
    <location>
        <begin position="263"/>
        <end position="332"/>
    </location>
</feature>
<keyword evidence="2" id="KW-0677">Repeat</keyword>